<proteinExistence type="predicted"/>
<dbReference type="Proteomes" id="UP000033699">
    <property type="component" value="Unassembled WGS sequence"/>
</dbReference>
<dbReference type="SUPFAM" id="SSF46785">
    <property type="entry name" value="Winged helix' DNA-binding domain"/>
    <property type="match status" value="1"/>
</dbReference>
<organism evidence="2 3">
    <name type="scientific">Streptomyces rubellomurinus (strain ATCC 31215)</name>
    <dbReference type="NCBI Taxonomy" id="359131"/>
    <lineage>
        <taxon>Bacteria</taxon>
        <taxon>Bacillati</taxon>
        <taxon>Actinomycetota</taxon>
        <taxon>Actinomycetes</taxon>
        <taxon>Kitasatosporales</taxon>
        <taxon>Streptomycetaceae</taxon>
        <taxon>Streptomyces</taxon>
    </lineage>
</organism>
<dbReference type="InterPro" id="IPR036390">
    <property type="entry name" value="WH_DNA-bd_sf"/>
</dbReference>
<evidence type="ECO:0000313" key="3">
    <source>
        <dbReference type="Proteomes" id="UP000033699"/>
    </source>
</evidence>
<accession>A0A0F2TIL4</accession>
<dbReference type="Gene3D" id="1.10.10.10">
    <property type="entry name" value="Winged helix-like DNA-binding domain superfamily/Winged helix DNA-binding domain"/>
    <property type="match status" value="1"/>
</dbReference>
<feature type="domain" description="Transcription regulator PadR N-terminal" evidence="1">
    <location>
        <begin position="10"/>
        <end position="77"/>
    </location>
</feature>
<dbReference type="InterPro" id="IPR036388">
    <property type="entry name" value="WH-like_DNA-bd_sf"/>
</dbReference>
<comment type="caution">
    <text evidence="2">The sequence shown here is derived from an EMBL/GenBank/DDBJ whole genome shotgun (WGS) entry which is preliminary data.</text>
</comment>
<protein>
    <submittedName>
        <fullName evidence="2">PadR family transcriptional regulator</fullName>
    </submittedName>
</protein>
<dbReference type="OrthoDB" id="122286at2"/>
<dbReference type="PANTHER" id="PTHR33169:SF13">
    <property type="entry name" value="PADR-FAMILY TRANSCRIPTIONAL REGULATOR"/>
    <property type="match status" value="1"/>
</dbReference>
<dbReference type="AlphaFoldDB" id="A0A0F2TIL4"/>
<dbReference type="EMBL" id="JZKH01000006">
    <property type="protein sequence ID" value="KJS63083.1"/>
    <property type="molecule type" value="Genomic_DNA"/>
</dbReference>
<dbReference type="PATRIC" id="fig|359131.3.peg.5579"/>
<keyword evidence="3" id="KW-1185">Reference proteome</keyword>
<gene>
    <name evidence="2" type="ORF">VM95_05040</name>
</gene>
<evidence type="ECO:0000259" key="1">
    <source>
        <dbReference type="Pfam" id="PF03551"/>
    </source>
</evidence>
<dbReference type="PANTHER" id="PTHR33169">
    <property type="entry name" value="PADR-FAMILY TRANSCRIPTIONAL REGULATOR"/>
    <property type="match status" value="1"/>
</dbReference>
<reference evidence="2 3" key="1">
    <citation type="submission" date="2015-02" db="EMBL/GenBank/DDBJ databases">
        <authorList>
            <person name="Ju K.-S."/>
            <person name="Doroghazi J.R."/>
            <person name="Metcalf W."/>
        </authorList>
    </citation>
    <scope>NUCLEOTIDE SEQUENCE [LARGE SCALE GENOMIC DNA]</scope>
    <source>
        <strain evidence="2 3">ATCC 31215</strain>
    </source>
</reference>
<sequence length="99" mass="10730">MQANDAQTLVLCALADGPLHGYAINTAIEELTGERLGPGSLYGALTRLESKQLIEPLDGQGRQRPVRLTPQGREVLERELRTMARLADAGLRRLGVNPA</sequence>
<dbReference type="InterPro" id="IPR005149">
    <property type="entry name" value="Tscrpt_reg_PadR_N"/>
</dbReference>
<dbReference type="Pfam" id="PF03551">
    <property type="entry name" value="PadR"/>
    <property type="match status" value="1"/>
</dbReference>
<dbReference type="RefSeq" id="WP_045692798.1">
    <property type="nucleotide sequence ID" value="NZ_JZKH01000006.1"/>
</dbReference>
<name>A0A0F2TIL4_STRR3</name>
<evidence type="ECO:0000313" key="2">
    <source>
        <dbReference type="EMBL" id="KJS63083.1"/>
    </source>
</evidence>
<dbReference type="InterPro" id="IPR052509">
    <property type="entry name" value="Metal_resp_DNA-bind_regulator"/>
</dbReference>